<keyword evidence="2" id="KW-1185">Reference proteome</keyword>
<protein>
    <submittedName>
        <fullName evidence="1">Leucine-rich repeat domain-containing protein</fullName>
    </submittedName>
</protein>
<proteinExistence type="predicted"/>
<dbReference type="EMBL" id="SRYA01000006">
    <property type="protein sequence ID" value="TGY97614.1"/>
    <property type="molecule type" value="Genomic_DNA"/>
</dbReference>
<sequence length="835" mass="89392">MRKRIFSAALALCLFISSQSSAYAWQEESLWKEDNYTEASTSKLTARDAEIPTPTEVYEAMIALKEQEEYKEGTVWTNDTPYSGTGYRWHGGTIDGANISAVGCVAFAFILSDAAFGSLPNRMYGAGEFKFEDIKAGDILRVSNDAHTVIVLEVSDAGVVVAEGNISTGDHQGKVHWGRAISKEEVMSNTSHYITRYPEGYSPDDPTANDPMGDDSQGSVGGLNWKLTKAGTLTVSGSGAMPDFSSADEQPWSKYSGRIRKVVMEDGVTSIGSCAFFNCGVLSAEIPSSVTTIGSNAFYGSSIISAAIPSSVKNIGDSAFRECQNLSSVTISEGVETIGENAFRACKSLTAITLPASIGTVGAAAFFQCQAMTRASFVPGSKKVTLGDNLFTQCYYLVSVTLPQSIDRISEGMFQNCLMLAEVEIPQGAESIGGSAFASSGLTTLVIPDSVTSIGIAAFSDCPLKDIYFTGTEEQWTSVQKIGDTASAVLQATVHCDYVHANISEASVTLSQLSYRYDGTAKTPSVTVKLGDATLVLDTDYTVSYSKNKEVGTADVTVTGKGKYTGSKTVNFTIIPAEEDEGKTDISAAEVTLEKTSYTYDGTAKTPSVTVELNGKTLVMNTDYTVSYSDNIKVGTAKVTITGKGSYIGSRTVSFTIAEAAAQSPKVSIICNKTVYEVAYGTKPFKINASSNGRMAFTSSKPKIAAVNKDTGLVTIKNTGISVITIKAGEASKKVTVKVSPKKQTVKSAKTVKGKKLTVKWAKDKMASGYQVQISTDKKFKKSVKSKNLTKTSFTFTKLKTGKKYYVRLRSYKKSGKETLYGTWSKVKLSSKIKK</sequence>
<accession>A0AC61S006</accession>
<gene>
    <name evidence="1" type="ORF">E5329_04385</name>
</gene>
<comment type="caution">
    <text evidence="1">The sequence shown here is derived from an EMBL/GenBank/DDBJ whole genome shotgun (WGS) entry which is preliminary data.</text>
</comment>
<reference evidence="1" key="1">
    <citation type="submission" date="2019-04" db="EMBL/GenBank/DDBJ databases">
        <title>Microbes associate with the intestines of laboratory mice.</title>
        <authorList>
            <person name="Navarre W."/>
            <person name="Wong E."/>
            <person name="Huang K."/>
            <person name="Tropini C."/>
            <person name="Ng K."/>
            <person name="Yu B."/>
        </authorList>
    </citation>
    <scope>NUCLEOTIDE SEQUENCE</scope>
    <source>
        <strain evidence="1">NM01_1-7b</strain>
    </source>
</reference>
<evidence type="ECO:0000313" key="2">
    <source>
        <dbReference type="Proteomes" id="UP000304953"/>
    </source>
</evidence>
<organism evidence="1 2">
    <name type="scientific">Petralouisia muris</name>
    <dbReference type="NCBI Taxonomy" id="3032872"/>
    <lineage>
        <taxon>Bacteria</taxon>
        <taxon>Bacillati</taxon>
        <taxon>Bacillota</taxon>
        <taxon>Clostridia</taxon>
        <taxon>Lachnospirales</taxon>
        <taxon>Lachnospiraceae</taxon>
        <taxon>Petralouisia</taxon>
    </lineage>
</organism>
<evidence type="ECO:0000313" key="1">
    <source>
        <dbReference type="EMBL" id="TGY97614.1"/>
    </source>
</evidence>
<dbReference type="Proteomes" id="UP000304953">
    <property type="component" value="Unassembled WGS sequence"/>
</dbReference>
<name>A0AC61S006_9FIRM</name>